<protein>
    <submittedName>
        <fullName evidence="8">Predicted PurR-regulated permease PerM</fullName>
    </submittedName>
</protein>
<name>A0A1M7S115_9RHOB</name>
<evidence type="ECO:0000256" key="1">
    <source>
        <dbReference type="ARBA" id="ARBA00004141"/>
    </source>
</evidence>
<reference evidence="8 9" key="1">
    <citation type="submission" date="2016-12" db="EMBL/GenBank/DDBJ databases">
        <authorList>
            <person name="Song W.-J."/>
            <person name="Kurnit D.M."/>
        </authorList>
    </citation>
    <scope>NUCLEOTIDE SEQUENCE [LARGE SCALE GENOMIC DNA]</scope>
    <source>
        <strain evidence="8 9">CGMCC 1.10808</strain>
    </source>
</reference>
<evidence type="ECO:0000313" key="8">
    <source>
        <dbReference type="EMBL" id="SHN52085.1"/>
    </source>
</evidence>
<comment type="subcellular location">
    <subcellularLocation>
        <location evidence="1">Membrane</location>
        <topology evidence="1">Multi-pass membrane protein</topology>
    </subcellularLocation>
</comment>
<evidence type="ECO:0000256" key="5">
    <source>
        <dbReference type="ARBA" id="ARBA00023136"/>
    </source>
</evidence>
<dbReference type="RefSeq" id="WP_072745958.1">
    <property type="nucleotide sequence ID" value="NZ_FOHL01000002.1"/>
</dbReference>
<feature type="compositionally biased region" description="Gly residues" evidence="6">
    <location>
        <begin position="393"/>
        <end position="411"/>
    </location>
</feature>
<feature type="region of interest" description="Disordered" evidence="6">
    <location>
        <begin position="390"/>
        <end position="439"/>
    </location>
</feature>
<evidence type="ECO:0000256" key="2">
    <source>
        <dbReference type="ARBA" id="ARBA00009773"/>
    </source>
</evidence>
<dbReference type="InterPro" id="IPR002549">
    <property type="entry name" value="AI-2E-like"/>
</dbReference>
<feature type="transmembrane region" description="Helical" evidence="7">
    <location>
        <begin position="302"/>
        <end position="335"/>
    </location>
</feature>
<dbReference type="PANTHER" id="PTHR21716">
    <property type="entry name" value="TRANSMEMBRANE PROTEIN"/>
    <property type="match status" value="1"/>
</dbReference>
<dbReference type="GO" id="GO:0055085">
    <property type="term" value="P:transmembrane transport"/>
    <property type="evidence" value="ECO:0007669"/>
    <property type="project" value="TreeGrafter"/>
</dbReference>
<proteinExistence type="inferred from homology"/>
<accession>A0A1M7S115</accession>
<feature type="transmembrane region" description="Helical" evidence="7">
    <location>
        <begin position="141"/>
        <end position="167"/>
    </location>
</feature>
<feature type="transmembrane region" description="Helical" evidence="7">
    <location>
        <begin position="262"/>
        <end position="282"/>
    </location>
</feature>
<dbReference type="Pfam" id="PF01594">
    <property type="entry name" value="AI-2E_transport"/>
    <property type="match status" value="1"/>
</dbReference>
<dbReference type="EMBL" id="FRDL01000001">
    <property type="protein sequence ID" value="SHN52085.1"/>
    <property type="molecule type" value="Genomic_DNA"/>
</dbReference>
<comment type="similarity">
    <text evidence="2">Belongs to the autoinducer-2 exporter (AI-2E) (TC 2.A.86) family.</text>
</comment>
<sequence length="439" mass="45163">MALSAAQQAKWWLGGLAATVAAAWALSDVLTPFLAGAALAYFLDPVADRLEARGLSRALATALITLFMALAFVAAMLVLIPAIADQARKLVEAMPAYAEALRAWIQTSRPELLAEGGVLQEGFDAFRRNLNEWSVSALKSVWSGGVALIDFVMLLLVTPVVAFYLLLDWDHMVARLDEWAPRDHVGTLRRLARDMDRVLAGFVRGQLTVCAILGTFYAVGLSAAGLDFGLMIGVFAGLISFIPFVGSILGGAMALGVAVFQFWDAPEMIAVVAGVFVLGQAIEGNVLTPKLVGGSVGLHPVALMFALSAFGALMGFTGLLIAVPAAAAIGVLARFAIEQYKAGRLYLGRAALAQGAPERALDIAEDELRAAAERLARAAALAAMAGAQAGAQSGAGGGGAESGAGAGGGAEGTPRAGQPARPGQARKGAPGADDAEPEA</sequence>
<keyword evidence="9" id="KW-1185">Reference proteome</keyword>
<dbReference type="STRING" id="1189325.SAMN04488119_102119"/>
<gene>
    <name evidence="8" type="ORF">SAMN05216200_101399</name>
</gene>
<evidence type="ECO:0000256" key="7">
    <source>
        <dbReference type="SAM" id="Phobius"/>
    </source>
</evidence>
<feature type="transmembrane region" description="Helical" evidence="7">
    <location>
        <begin position="198"/>
        <end position="219"/>
    </location>
</feature>
<organism evidence="8 9">
    <name type="scientific">Oceanicella actignis</name>
    <dbReference type="NCBI Taxonomy" id="1189325"/>
    <lineage>
        <taxon>Bacteria</taxon>
        <taxon>Pseudomonadati</taxon>
        <taxon>Pseudomonadota</taxon>
        <taxon>Alphaproteobacteria</taxon>
        <taxon>Rhodobacterales</taxon>
        <taxon>Paracoccaceae</taxon>
        <taxon>Oceanicella</taxon>
    </lineage>
</organism>
<dbReference type="AlphaFoldDB" id="A0A1M7S115"/>
<dbReference type="GO" id="GO:0016020">
    <property type="term" value="C:membrane"/>
    <property type="evidence" value="ECO:0007669"/>
    <property type="project" value="UniProtKB-SubCell"/>
</dbReference>
<keyword evidence="3 7" id="KW-0812">Transmembrane</keyword>
<feature type="transmembrane region" description="Helical" evidence="7">
    <location>
        <begin position="231"/>
        <end position="255"/>
    </location>
</feature>
<evidence type="ECO:0000256" key="6">
    <source>
        <dbReference type="SAM" id="MobiDB-lite"/>
    </source>
</evidence>
<keyword evidence="4 7" id="KW-1133">Transmembrane helix</keyword>
<feature type="transmembrane region" description="Helical" evidence="7">
    <location>
        <begin position="55"/>
        <end position="84"/>
    </location>
</feature>
<evidence type="ECO:0000256" key="4">
    <source>
        <dbReference type="ARBA" id="ARBA00022989"/>
    </source>
</evidence>
<feature type="transmembrane region" description="Helical" evidence="7">
    <location>
        <begin position="12"/>
        <end position="43"/>
    </location>
</feature>
<dbReference type="PANTHER" id="PTHR21716:SF64">
    <property type="entry name" value="AI-2 TRANSPORT PROTEIN TQSA"/>
    <property type="match status" value="1"/>
</dbReference>
<evidence type="ECO:0000313" key="9">
    <source>
        <dbReference type="Proteomes" id="UP000184066"/>
    </source>
</evidence>
<evidence type="ECO:0000256" key="3">
    <source>
        <dbReference type="ARBA" id="ARBA00022692"/>
    </source>
</evidence>
<keyword evidence="5 7" id="KW-0472">Membrane</keyword>
<dbReference type="Proteomes" id="UP000184066">
    <property type="component" value="Unassembled WGS sequence"/>
</dbReference>